<comment type="caution">
    <text evidence="9">The sequence shown here is derived from an EMBL/GenBank/DDBJ whole genome shotgun (WGS) entry which is preliminary data.</text>
</comment>
<dbReference type="InterPro" id="IPR059000">
    <property type="entry name" value="ATPase_P-type_domA"/>
</dbReference>
<dbReference type="PRINTS" id="PR00119">
    <property type="entry name" value="CATATPASE"/>
</dbReference>
<feature type="transmembrane region" description="Helical" evidence="7">
    <location>
        <begin position="662"/>
        <end position="681"/>
    </location>
</feature>
<feature type="transmembrane region" description="Helical" evidence="7">
    <location>
        <begin position="91"/>
        <end position="109"/>
    </location>
</feature>
<evidence type="ECO:0000256" key="1">
    <source>
        <dbReference type="ARBA" id="ARBA00004651"/>
    </source>
</evidence>
<feature type="transmembrane region" description="Helical" evidence="7">
    <location>
        <begin position="238"/>
        <end position="260"/>
    </location>
</feature>
<keyword evidence="4 7" id="KW-1133">Transmembrane helix</keyword>
<keyword evidence="3" id="KW-1278">Translocase</keyword>
<dbReference type="SFLD" id="SFLDG00002">
    <property type="entry name" value="C1.7:_P-type_atpase_like"/>
    <property type="match status" value="1"/>
</dbReference>
<dbReference type="InterPro" id="IPR001757">
    <property type="entry name" value="P_typ_ATPase"/>
</dbReference>
<protein>
    <submittedName>
        <fullName evidence="9">Magnesium-transporting ATPase</fullName>
    </submittedName>
</protein>
<dbReference type="InterPro" id="IPR023298">
    <property type="entry name" value="ATPase_P-typ_TM_dom_sf"/>
</dbReference>
<feature type="transmembrane region" description="Helical" evidence="7">
    <location>
        <begin position="752"/>
        <end position="773"/>
    </location>
</feature>
<dbReference type="GO" id="GO:0016887">
    <property type="term" value="F:ATP hydrolysis activity"/>
    <property type="evidence" value="ECO:0007669"/>
    <property type="project" value="InterPro"/>
</dbReference>
<feature type="compositionally biased region" description="Low complexity" evidence="6">
    <location>
        <begin position="1"/>
        <end position="11"/>
    </location>
</feature>
<keyword evidence="2 7" id="KW-0812">Transmembrane</keyword>
<dbReference type="InterPro" id="IPR044492">
    <property type="entry name" value="P_typ_ATPase_HD_dom"/>
</dbReference>
<dbReference type="SFLD" id="SFLDF00027">
    <property type="entry name" value="p-type_atpase"/>
    <property type="match status" value="1"/>
</dbReference>
<dbReference type="EMBL" id="BSSA01000007">
    <property type="protein sequence ID" value="GLW70376.1"/>
    <property type="molecule type" value="Genomic_DNA"/>
</dbReference>
<feature type="region of interest" description="Disordered" evidence="6">
    <location>
        <begin position="1"/>
        <end position="28"/>
    </location>
</feature>
<comment type="subcellular location">
    <subcellularLocation>
        <location evidence="1">Cell membrane</location>
        <topology evidence="1">Multi-pass membrane protein</topology>
    </subcellularLocation>
</comment>
<dbReference type="PROSITE" id="PS00154">
    <property type="entry name" value="ATPASE_E1_E2"/>
    <property type="match status" value="1"/>
</dbReference>
<dbReference type="InterPro" id="IPR023214">
    <property type="entry name" value="HAD_sf"/>
</dbReference>
<dbReference type="AlphaFoldDB" id="A0A9W6Q7V6"/>
<feature type="transmembrane region" description="Helical" evidence="7">
    <location>
        <begin position="693"/>
        <end position="715"/>
    </location>
</feature>
<dbReference type="Proteomes" id="UP001165041">
    <property type="component" value="Unassembled WGS sequence"/>
</dbReference>
<dbReference type="SUPFAM" id="SSF81660">
    <property type="entry name" value="Metal cation-transporting ATPase, ATP-binding domain N"/>
    <property type="match status" value="1"/>
</dbReference>
<evidence type="ECO:0000256" key="3">
    <source>
        <dbReference type="ARBA" id="ARBA00022967"/>
    </source>
</evidence>
<dbReference type="Gene3D" id="2.70.150.10">
    <property type="entry name" value="Calcium-transporting ATPase, cytoplasmic transduction domain A"/>
    <property type="match status" value="1"/>
</dbReference>
<dbReference type="InterPro" id="IPR036412">
    <property type="entry name" value="HAD-like_sf"/>
</dbReference>
<dbReference type="GO" id="GO:0005524">
    <property type="term" value="F:ATP binding"/>
    <property type="evidence" value="ECO:0007669"/>
    <property type="project" value="InterPro"/>
</dbReference>
<evidence type="ECO:0000256" key="4">
    <source>
        <dbReference type="ARBA" id="ARBA00022989"/>
    </source>
</evidence>
<keyword evidence="5 7" id="KW-0472">Membrane</keyword>
<dbReference type="Pfam" id="PF00702">
    <property type="entry name" value="Hydrolase"/>
    <property type="match status" value="1"/>
</dbReference>
<gene>
    <name evidence="9" type="ORF">Kpho02_26750</name>
</gene>
<evidence type="ECO:0000256" key="2">
    <source>
        <dbReference type="ARBA" id="ARBA00022692"/>
    </source>
</evidence>
<dbReference type="SUPFAM" id="SSF81665">
    <property type="entry name" value="Calcium ATPase, transmembrane domain M"/>
    <property type="match status" value="1"/>
</dbReference>
<proteinExistence type="predicted"/>
<reference evidence="9" key="1">
    <citation type="submission" date="2023-02" db="EMBL/GenBank/DDBJ databases">
        <title>Kitasatospora phosalacinea NBRC 14627.</title>
        <authorList>
            <person name="Ichikawa N."/>
            <person name="Sato H."/>
            <person name="Tonouchi N."/>
        </authorList>
    </citation>
    <scope>NUCLEOTIDE SEQUENCE</scope>
    <source>
        <strain evidence="9">NBRC 14627</strain>
    </source>
</reference>
<accession>A0A9W6Q7V6</accession>
<dbReference type="Gene3D" id="3.40.1110.10">
    <property type="entry name" value="Calcium-transporting ATPase, cytoplasmic domain N"/>
    <property type="match status" value="1"/>
</dbReference>
<feature type="transmembrane region" description="Helical" evidence="7">
    <location>
        <begin position="67"/>
        <end position="85"/>
    </location>
</feature>
<feature type="transmembrane region" description="Helical" evidence="7">
    <location>
        <begin position="788"/>
        <end position="809"/>
    </location>
</feature>
<evidence type="ECO:0000256" key="7">
    <source>
        <dbReference type="SAM" id="Phobius"/>
    </source>
</evidence>
<evidence type="ECO:0000256" key="5">
    <source>
        <dbReference type="ARBA" id="ARBA00023136"/>
    </source>
</evidence>
<dbReference type="Gene3D" id="1.20.1110.10">
    <property type="entry name" value="Calcium-transporting ATPase, transmembrane domain"/>
    <property type="match status" value="1"/>
</dbReference>
<dbReference type="InterPro" id="IPR018303">
    <property type="entry name" value="ATPase_P-typ_P_site"/>
</dbReference>
<feature type="transmembrane region" description="Helical" evidence="7">
    <location>
        <begin position="629"/>
        <end position="650"/>
    </location>
</feature>
<sequence length="812" mass="85280">MTHSAEGTAAPGPVPGPGPGAHPTGAGGAYQPGLSAAQVAERVARGQVNDVPVRSSRSVREIVRANVFTRFNAIIGVMFGIILVVGPIQDGLFGLVIVANTAIGIVQELRAKKTLDGLALIGEARPQVRRDGAAVQVATGEVVLDDTVLLGIGDKVVVDGTVTEADALEIDESLLTGEPDPVHKRPGDHVMSGSFVVAGAGAFTATKVGREAYAARLAEEASRFTLVRSELRTGIDRILRFITYLLVPTAIGLVISQLAVQRNDWKEAVRRMVAGIVPMVPEGLVLLTSVAFAIGVVRLGRKQCLVQELPAIEGLARVDTVCLDKTGTLTEGGMDLVDLRPLAAPDGAPQPEEPLLAEALGAIGAADSRPNPSMQAVIDAYGPPPEGRWRVLEAIPFSSARKWSGVQLLEPGGTEGSWLLGAPDVLLPAGAPALAEVDELGAQGLRVLLLGRSPLPLDDPDPAAQLRPLALLVLQQRLREDAAETLRYFRSQDVRAKVISGDSAVSVGAVAAHLGLPGAETATDARTLPTDPGQLAEAADRTAVFGRVTPQQKRALVGALQSKGRTVAMTGDGVNDVLALKDADIGVAMGTGSDATRAVAQIVLLDDRFATLPSVVAEGRRVIGNIERVAGLFLVKTVYSVLLALLVVFTQVPYPFLPRHSTVLSSLTIGIPAFFLALAPNNERARTGFVRRVLRLAVPGGVVCGAATFTAYALARGDDGTTLKADTSVATLTLFICAIWVLAIVARPYTWWRLLLVGSMCGAFALVLVVPWLSDFFQLQLVGWRDPLTGVAIALIAGCLLEVTSRVFVEQS</sequence>
<dbReference type="PANTHER" id="PTHR42861">
    <property type="entry name" value="CALCIUM-TRANSPORTING ATPASE"/>
    <property type="match status" value="1"/>
</dbReference>
<dbReference type="NCBIfam" id="TIGR01494">
    <property type="entry name" value="ATPase_P-type"/>
    <property type="match status" value="2"/>
</dbReference>
<dbReference type="SFLD" id="SFLDS00003">
    <property type="entry name" value="Haloacid_Dehalogenase"/>
    <property type="match status" value="1"/>
</dbReference>
<name>A0A9W6Q7V6_9ACTN</name>
<dbReference type="Gene3D" id="3.40.50.1000">
    <property type="entry name" value="HAD superfamily/HAD-like"/>
    <property type="match status" value="1"/>
</dbReference>
<dbReference type="GO" id="GO:0005886">
    <property type="term" value="C:plasma membrane"/>
    <property type="evidence" value="ECO:0007669"/>
    <property type="project" value="UniProtKB-SubCell"/>
</dbReference>
<dbReference type="SUPFAM" id="SSF56784">
    <property type="entry name" value="HAD-like"/>
    <property type="match status" value="1"/>
</dbReference>
<organism evidence="9 10">
    <name type="scientific">Kitasatospora phosalacinea</name>
    <dbReference type="NCBI Taxonomy" id="2065"/>
    <lineage>
        <taxon>Bacteria</taxon>
        <taxon>Bacillati</taxon>
        <taxon>Actinomycetota</taxon>
        <taxon>Actinomycetes</taxon>
        <taxon>Kitasatosporales</taxon>
        <taxon>Streptomycetaceae</taxon>
        <taxon>Kitasatospora</taxon>
    </lineage>
</organism>
<dbReference type="PRINTS" id="PR00120">
    <property type="entry name" value="HATPASE"/>
</dbReference>
<feature type="transmembrane region" description="Helical" evidence="7">
    <location>
        <begin position="727"/>
        <end position="745"/>
    </location>
</feature>
<dbReference type="RefSeq" id="WP_285736203.1">
    <property type="nucleotide sequence ID" value="NZ_BSSA01000007.1"/>
</dbReference>
<dbReference type="SUPFAM" id="SSF81653">
    <property type="entry name" value="Calcium ATPase, transduction domain A"/>
    <property type="match status" value="1"/>
</dbReference>
<evidence type="ECO:0000256" key="6">
    <source>
        <dbReference type="SAM" id="MobiDB-lite"/>
    </source>
</evidence>
<feature type="domain" description="P-type ATPase A" evidence="8">
    <location>
        <begin position="127"/>
        <end position="220"/>
    </location>
</feature>
<evidence type="ECO:0000313" key="10">
    <source>
        <dbReference type="Proteomes" id="UP001165041"/>
    </source>
</evidence>
<evidence type="ECO:0000259" key="8">
    <source>
        <dbReference type="Pfam" id="PF00122"/>
    </source>
</evidence>
<dbReference type="Pfam" id="PF00122">
    <property type="entry name" value="E1-E2_ATPase"/>
    <property type="match status" value="1"/>
</dbReference>
<dbReference type="InterPro" id="IPR008250">
    <property type="entry name" value="ATPase_P-typ_transduc_dom_A_sf"/>
</dbReference>
<feature type="transmembrane region" description="Helical" evidence="7">
    <location>
        <begin position="272"/>
        <end position="297"/>
    </location>
</feature>
<dbReference type="InterPro" id="IPR023299">
    <property type="entry name" value="ATPase_P-typ_cyto_dom_N"/>
</dbReference>
<evidence type="ECO:0000313" key="9">
    <source>
        <dbReference type="EMBL" id="GLW70376.1"/>
    </source>
</evidence>